<keyword evidence="1" id="KW-0175">Coiled coil</keyword>
<protein>
    <submittedName>
        <fullName evidence="3">Uncharacterized protein</fullName>
    </submittedName>
</protein>
<keyword evidence="4" id="KW-1185">Reference proteome</keyword>
<gene>
    <name evidence="3" type="ORF">B0T25DRAFT_546978</name>
</gene>
<reference evidence="3" key="2">
    <citation type="submission" date="2023-06" db="EMBL/GenBank/DDBJ databases">
        <authorList>
            <consortium name="Lawrence Berkeley National Laboratory"/>
            <person name="Haridas S."/>
            <person name="Hensen N."/>
            <person name="Bonometti L."/>
            <person name="Westerberg I."/>
            <person name="Brannstrom I.O."/>
            <person name="Guillou S."/>
            <person name="Cros-Aarteil S."/>
            <person name="Calhoun S."/>
            <person name="Kuo A."/>
            <person name="Mondo S."/>
            <person name="Pangilinan J."/>
            <person name="Riley R."/>
            <person name="Labutti K."/>
            <person name="Andreopoulos B."/>
            <person name="Lipzen A."/>
            <person name="Chen C."/>
            <person name="Yanf M."/>
            <person name="Daum C."/>
            <person name="Ng V."/>
            <person name="Clum A."/>
            <person name="Steindorff A."/>
            <person name="Ohm R."/>
            <person name="Martin F."/>
            <person name="Silar P."/>
            <person name="Natvig D."/>
            <person name="Lalanne C."/>
            <person name="Gautier V."/>
            <person name="Ament-Velasquez S.L."/>
            <person name="Kruys A."/>
            <person name="Hutchinson M.I."/>
            <person name="Powell A.J."/>
            <person name="Barry K."/>
            <person name="Miller A.N."/>
            <person name="Grigoriev I.V."/>
            <person name="Debuchy R."/>
            <person name="Gladieux P."/>
            <person name="Thoren M.H."/>
            <person name="Johannesson H."/>
        </authorList>
    </citation>
    <scope>NUCLEOTIDE SEQUENCE</scope>
    <source>
        <strain evidence="3">CBS 955.72</strain>
    </source>
</reference>
<evidence type="ECO:0000313" key="3">
    <source>
        <dbReference type="EMBL" id="KAK3349005.1"/>
    </source>
</evidence>
<organism evidence="3 4">
    <name type="scientific">Lasiosphaeria hispida</name>
    <dbReference type="NCBI Taxonomy" id="260671"/>
    <lineage>
        <taxon>Eukaryota</taxon>
        <taxon>Fungi</taxon>
        <taxon>Dikarya</taxon>
        <taxon>Ascomycota</taxon>
        <taxon>Pezizomycotina</taxon>
        <taxon>Sordariomycetes</taxon>
        <taxon>Sordariomycetidae</taxon>
        <taxon>Sordariales</taxon>
        <taxon>Lasiosphaeriaceae</taxon>
        <taxon>Lasiosphaeria</taxon>
    </lineage>
</organism>
<evidence type="ECO:0000256" key="1">
    <source>
        <dbReference type="SAM" id="Coils"/>
    </source>
</evidence>
<dbReference type="EMBL" id="JAUIQD010000005">
    <property type="protein sequence ID" value="KAK3349005.1"/>
    <property type="molecule type" value="Genomic_DNA"/>
</dbReference>
<name>A0AAJ0HDV8_9PEZI</name>
<evidence type="ECO:0000313" key="4">
    <source>
        <dbReference type="Proteomes" id="UP001275084"/>
    </source>
</evidence>
<reference evidence="3" key="1">
    <citation type="journal article" date="2023" name="Mol. Phylogenet. Evol.">
        <title>Genome-scale phylogeny and comparative genomics of the fungal order Sordariales.</title>
        <authorList>
            <person name="Hensen N."/>
            <person name="Bonometti L."/>
            <person name="Westerberg I."/>
            <person name="Brannstrom I.O."/>
            <person name="Guillou S."/>
            <person name="Cros-Aarteil S."/>
            <person name="Calhoun S."/>
            <person name="Haridas S."/>
            <person name="Kuo A."/>
            <person name="Mondo S."/>
            <person name="Pangilinan J."/>
            <person name="Riley R."/>
            <person name="LaButti K."/>
            <person name="Andreopoulos B."/>
            <person name="Lipzen A."/>
            <person name="Chen C."/>
            <person name="Yan M."/>
            <person name="Daum C."/>
            <person name="Ng V."/>
            <person name="Clum A."/>
            <person name="Steindorff A."/>
            <person name="Ohm R.A."/>
            <person name="Martin F."/>
            <person name="Silar P."/>
            <person name="Natvig D.O."/>
            <person name="Lalanne C."/>
            <person name="Gautier V."/>
            <person name="Ament-Velasquez S.L."/>
            <person name="Kruys A."/>
            <person name="Hutchinson M.I."/>
            <person name="Powell A.J."/>
            <person name="Barry K."/>
            <person name="Miller A.N."/>
            <person name="Grigoriev I.V."/>
            <person name="Debuchy R."/>
            <person name="Gladieux P."/>
            <person name="Hiltunen Thoren M."/>
            <person name="Johannesson H."/>
        </authorList>
    </citation>
    <scope>NUCLEOTIDE SEQUENCE</scope>
    <source>
        <strain evidence="3">CBS 955.72</strain>
    </source>
</reference>
<dbReference type="Proteomes" id="UP001275084">
    <property type="component" value="Unassembled WGS sequence"/>
</dbReference>
<accession>A0AAJ0HDV8</accession>
<feature type="region of interest" description="Disordered" evidence="2">
    <location>
        <begin position="1"/>
        <end position="89"/>
    </location>
</feature>
<sequence>MSRKHDALTGNSQAPDEGQAGLFSSPNSQLHGPRGIGNDAAHRARRAASPEFPTPEGAQRGLPPYRPYSSSPSRPPQTQAVDAAAAEGDWKQHEENVYAFESKQVERKQQLKQLRLQNAELKKDNDNLRKEKEKLRKEKEELEKDIKEEKRKMWELDYNVRDLKQEILSLKETLRNSITIGDEDGFSDMPKSSLERHLEGKIRKLEAELEGLVKDQERLEI</sequence>
<dbReference type="AlphaFoldDB" id="A0AAJ0HDV8"/>
<feature type="coiled-coil region" evidence="1">
    <location>
        <begin position="104"/>
        <end position="166"/>
    </location>
</feature>
<comment type="caution">
    <text evidence="3">The sequence shown here is derived from an EMBL/GenBank/DDBJ whole genome shotgun (WGS) entry which is preliminary data.</text>
</comment>
<evidence type="ECO:0000256" key="2">
    <source>
        <dbReference type="SAM" id="MobiDB-lite"/>
    </source>
</evidence>
<proteinExistence type="predicted"/>